<protein>
    <recommendedName>
        <fullName evidence="3">DUF2190 family protein</fullName>
    </recommendedName>
</protein>
<dbReference type="EMBL" id="CP002018">
    <property type="protein sequence ID" value="AEM40569.1"/>
    <property type="molecule type" value="Genomic_DNA"/>
</dbReference>
<dbReference type="RefSeq" id="WP_013384024.1">
    <property type="nucleotide sequence ID" value="NC_017384.1"/>
</dbReference>
<keyword evidence="2" id="KW-1185">Reference proteome</keyword>
<dbReference type="InterPro" id="IPR011231">
    <property type="entry name" value="Phage_VT1-Sakai_H0018"/>
</dbReference>
<evidence type="ECO:0000313" key="2">
    <source>
        <dbReference type="Proteomes" id="UP000000692"/>
    </source>
</evidence>
<evidence type="ECO:0008006" key="3">
    <source>
        <dbReference type="Google" id="ProtNLM"/>
    </source>
</evidence>
<evidence type="ECO:0000313" key="1">
    <source>
        <dbReference type="EMBL" id="AEM40569.1"/>
    </source>
</evidence>
<reference evidence="1 2" key="1">
    <citation type="journal article" date="2011" name="J. Bacteriol.">
        <title>Complete genome sequence of the industrial strain Ketogulonicigenium vulgare WSH-001.</title>
        <authorList>
            <person name="Liu L."/>
            <person name="Li Y."/>
            <person name="Zhang J."/>
            <person name="Zhou Z."/>
            <person name="Liu J."/>
            <person name="Li X."/>
            <person name="Zhou J."/>
            <person name="Du G."/>
            <person name="Wang L."/>
            <person name="Chen J."/>
        </authorList>
    </citation>
    <scope>NUCLEOTIDE SEQUENCE [LARGE SCALE GENOMIC DNA]</scope>
    <source>
        <strain evidence="1 2">WSH-001</strain>
    </source>
</reference>
<proteinExistence type="predicted"/>
<dbReference type="OrthoDB" id="5365964at2"/>
<dbReference type="HOGENOM" id="CLU_165535_1_0_5"/>
<dbReference type="KEGG" id="kvl:KVU_0730"/>
<sequence>MKNSIQRGHSLAIIAAAAVESGQLVVAGRMVGVAGADADAGDRVEIHLEGVYELTKTPTQAWSVGALVYAVPATGVLTTAASGNVLVGVAVEATVNPSATGIVRLNGSFSPAAA</sequence>
<accession>F9Y4L2</accession>
<dbReference type="AlphaFoldDB" id="F9Y4L2"/>
<dbReference type="PIRSF" id="PIRSF030771">
    <property type="entry name" value="UCP030771"/>
    <property type="match status" value="1"/>
</dbReference>
<name>F9Y4L2_KETVW</name>
<gene>
    <name evidence="1" type="ordered locus">KVU_0730</name>
</gene>
<dbReference type="Proteomes" id="UP000000692">
    <property type="component" value="Chromosome"/>
</dbReference>
<dbReference type="eggNOG" id="COG5471">
    <property type="taxonomic scope" value="Bacteria"/>
</dbReference>
<dbReference type="Pfam" id="PF09956">
    <property type="entry name" value="Phage_cement_2"/>
    <property type="match status" value="1"/>
</dbReference>
<organism evidence="1 2">
    <name type="scientific">Ketogulonicigenium vulgare (strain WSH-001)</name>
    <dbReference type="NCBI Taxonomy" id="759362"/>
    <lineage>
        <taxon>Bacteria</taxon>
        <taxon>Pseudomonadati</taxon>
        <taxon>Pseudomonadota</taxon>
        <taxon>Alphaproteobacteria</taxon>
        <taxon>Rhodobacterales</taxon>
        <taxon>Roseobacteraceae</taxon>
        <taxon>Ketogulonicigenium</taxon>
    </lineage>
</organism>